<dbReference type="RefSeq" id="WP_273688731.1">
    <property type="nucleotide sequence ID" value="NZ_CP117411.1"/>
</dbReference>
<reference evidence="2 3" key="1">
    <citation type="submission" date="2023-02" db="EMBL/GenBank/DDBJ databases">
        <title>Genome sequence of Sphingomonas naphthae.</title>
        <authorList>
            <person name="Kim S."/>
            <person name="Heo J."/>
            <person name="Kwon S.-W."/>
        </authorList>
    </citation>
    <scope>NUCLEOTIDE SEQUENCE [LARGE SCALE GENOMIC DNA]</scope>
    <source>
        <strain evidence="2 3">KACC 18716</strain>
    </source>
</reference>
<evidence type="ECO:0000256" key="1">
    <source>
        <dbReference type="SAM" id="MobiDB-lite"/>
    </source>
</evidence>
<name>A0ABY7TLA8_9SPHN</name>
<proteinExistence type="predicted"/>
<dbReference type="Proteomes" id="UP001220395">
    <property type="component" value="Chromosome"/>
</dbReference>
<accession>A0ABY7TLA8</accession>
<feature type="region of interest" description="Disordered" evidence="1">
    <location>
        <begin position="70"/>
        <end position="90"/>
    </location>
</feature>
<keyword evidence="3" id="KW-1185">Reference proteome</keyword>
<dbReference type="EMBL" id="CP117411">
    <property type="protein sequence ID" value="WCT74026.1"/>
    <property type="molecule type" value="Genomic_DNA"/>
</dbReference>
<organism evidence="2 3">
    <name type="scientific">Sphingomonas naphthae</name>
    <dbReference type="NCBI Taxonomy" id="1813468"/>
    <lineage>
        <taxon>Bacteria</taxon>
        <taxon>Pseudomonadati</taxon>
        <taxon>Pseudomonadota</taxon>
        <taxon>Alphaproteobacteria</taxon>
        <taxon>Sphingomonadales</taxon>
        <taxon>Sphingomonadaceae</taxon>
        <taxon>Sphingomonas</taxon>
    </lineage>
</organism>
<evidence type="ECO:0000313" key="2">
    <source>
        <dbReference type="EMBL" id="WCT74026.1"/>
    </source>
</evidence>
<feature type="compositionally biased region" description="Pro residues" evidence="1">
    <location>
        <begin position="79"/>
        <end position="90"/>
    </location>
</feature>
<sequence>MIQRRVRAGITGLACVFLIVLMAAAFLNIARDRGDGDDIGANMAAGNTIAVEAPKDPLAELGVAPDAAPEPVQVAPNQVAPPAPKAAPAR</sequence>
<evidence type="ECO:0008006" key="4">
    <source>
        <dbReference type="Google" id="ProtNLM"/>
    </source>
</evidence>
<gene>
    <name evidence="2" type="ORF">PQ455_01985</name>
</gene>
<evidence type="ECO:0000313" key="3">
    <source>
        <dbReference type="Proteomes" id="UP001220395"/>
    </source>
</evidence>
<protein>
    <recommendedName>
        <fullName evidence="4">SPOR domain-containing protein</fullName>
    </recommendedName>
</protein>